<reference evidence="1 2" key="1">
    <citation type="journal article" date="2012" name="BMC Genomics">
        <title>Comparative genomic analysis of human infective Trypanosoma cruzi lineages with the bat-restricted subspecies T. cruzi marinkellei.</title>
        <authorList>
            <person name="Franzen O."/>
            <person name="Talavera-Lopez C."/>
            <person name="Ochaya S."/>
            <person name="Butler C.E."/>
            <person name="Messenger L.A."/>
            <person name="Lewis M.D."/>
            <person name="Llewellyn M.S."/>
            <person name="Marinkelle C.J."/>
            <person name="Tyler K.M."/>
            <person name="Miles M.A."/>
            <person name="Andersson B."/>
        </authorList>
    </citation>
    <scope>NUCLEOTIDE SEQUENCE [LARGE SCALE GENOMIC DNA]</scope>
    <source>
        <strain evidence="1 2">B7</strain>
    </source>
</reference>
<dbReference type="Proteomes" id="UP000007350">
    <property type="component" value="Unassembled WGS sequence"/>
</dbReference>
<name>K2NP50_TRYCR</name>
<dbReference type="AlphaFoldDB" id="K2NP50"/>
<proteinExistence type="predicted"/>
<organism evidence="1 2">
    <name type="scientific">Trypanosoma cruzi marinkellei</name>
    <dbReference type="NCBI Taxonomy" id="85056"/>
    <lineage>
        <taxon>Eukaryota</taxon>
        <taxon>Discoba</taxon>
        <taxon>Euglenozoa</taxon>
        <taxon>Kinetoplastea</taxon>
        <taxon>Metakinetoplastina</taxon>
        <taxon>Trypanosomatida</taxon>
        <taxon>Trypanosomatidae</taxon>
        <taxon>Trypanosoma</taxon>
        <taxon>Schizotrypanum</taxon>
    </lineage>
</organism>
<feature type="non-terminal residue" evidence="1">
    <location>
        <position position="39"/>
    </location>
</feature>
<protein>
    <submittedName>
        <fullName evidence="1">Uncharacterized protein</fullName>
    </submittedName>
</protein>
<sequence>MTICFPGLSHRCTELVSCTHHGNQAKGGWIERKREKERK</sequence>
<accession>K2NP50</accession>
<evidence type="ECO:0000313" key="1">
    <source>
        <dbReference type="EMBL" id="EKF30617.1"/>
    </source>
</evidence>
<dbReference type="EMBL" id="AHKC01011919">
    <property type="protein sequence ID" value="EKF30617.1"/>
    <property type="molecule type" value="Genomic_DNA"/>
</dbReference>
<keyword evidence="2" id="KW-1185">Reference proteome</keyword>
<comment type="caution">
    <text evidence="1">The sequence shown here is derived from an EMBL/GenBank/DDBJ whole genome shotgun (WGS) entry which is preliminary data.</text>
</comment>
<gene>
    <name evidence="1" type="ORF">MOQ_005568</name>
</gene>
<evidence type="ECO:0000313" key="2">
    <source>
        <dbReference type="Proteomes" id="UP000007350"/>
    </source>
</evidence>